<dbReference type="InterPro" id="IPR001789">
    <property type="entry name" value="Sig_transdc_resp-reg_receiver"/>
</dbReference>
<keyword evidence="2" id="KW-0597">Phosphoprotein</keyword>
<dbReference type="PROSITE" id="PS50110">
    <property type="entry name" value="RESPONSE_REGULATORY"/>
    <property type="match status" value="1"/>
</dbReference>
<evidence type="ECO:0000256" key="1">
    <source>
        <dbReference type="ARBA" id="ARBA00023125"/>
    </source>
</evidence>
<proteinExistence type="predicted"/>
<gene>
    <name evidence="4" type="ORF">SPIRO4BDMA_40142</name>
</gene>
<dbReference type="PANTHER" id="PTHR48111:SF69">
    <property type="entry name" value="RESPONSE REGULATOR RECEIVER"/>
    <property type="match status" value="1"/>
</dbReference>
<evidence type="ECO:0000259" key="3">
    <source>
        <dbReference type="PROSITE" id="PS50110"/>
    </source>
</evidence>
<dbReference type="InterPro" id="IPR039420">
    <property type="entry name" value="WalR-like"/>
</dbReference>
<dbReference type="Gene3D" id="3.40.50.2300">
    <property type="match status" value="1"/>
</dbReference>
<dbReference type="AlphaFoldDB" id="A0A3P3XNT6"/>
<dbReference type="GO" id="GO:0032993">
    <property type="term" value="C:protein-DNA complex"/>
    <property type="evidence" value="ECO:0007669"/>
    <property type="project" value="TreeGrafter"/>
</dbReference>
<organism evidence="4">
    <name type="scientific">uncultured spirochete</name>
    <dbReference type="NCBI Taxonomy" id="156406"/>
    <lineage>
        <taxon>Bacteria</taxon>
        <taxon>Pseudomonadati</taxon>
        <taxon>Spirochaetota</taxon>
        <taxon>Spirochaetia</taxon>
        <taxon>Spirochaetales</taxon>
        <taxon>environmental samples</taxon>
    </lineage>
</organism>
<dbReference type="SMART" id="SM00448">
    <property type="entry name" value="REC"/>
    <property type="match status" value="1"/>
</dbReference>
<protein>
    <recommendedName>
        <fullName evidence="3">Response regulatory domain-containing protein</fullName>
    </recommendedName>
</protein>
<dbReference type="PANTHER" id="PTHR48111">
    <property type="entry name" value="REGULATOR OF RPOS"/>
    <property type="match status" value="1"/>
</dbReference>
<dbReference type="InterPro" id="IPR011006">
    <property type="entry name" value="CheY-like_superfamily"/>
</dbReference>
<feature type="domain" description="Response regulatory" evidence="3">
    <location>
        <begin position="3"/>
        <end position="121"/>
    </location>
</feature>
<reference evidence="4" key="1">
    <citation type="submission" date="2017-02" db="EMBL/GenBank/DDBJ databases">
        <authorList>
            <person name="Regsiter A."/>
            <person name="William W."/>
        </authorList>
    </citation>
    <scope>NUCLEOTIDE SEQUENCE</scope>
    <source>
        <strain evidence="4">BdmA 4</strain>
    </source>
</reference>
<dbReference type="GO" id="GO:0000976">
    <property type="term" value="F:transcription cis-regulatory region binding"/>
    <property type="evidence" value="ECO:0007669"/>
    <property type="project" value="TreeGrafter"/>
</dbReference>
<sequence length="284" mass="30900">MIHILVADDEALEREAMLHILTGAKLGEPIQVEEAANGLEALKAAQARKPDIAFLDIRMPGVDGLGVAEKLSLLPDPPIIIMVTAYDYFAYARTALRFGVLDYLLKPASTEDVYAALRRALREITKKKEETARRLAAQTMAADLEAVINADICNSLRVGTVDDGDIQRLVTFRTGAATWDCIAMVAGTARPLADDASSIAAREFSRFFYALAERFLVSDLGLGKANPMLFIASQEQDAAKTEAVQTNSPIMNLLLVIPHAVRVPHADASQSFLDIRHVREQVGG</sequence>
<accession>A0A3P3XNT6</accession>
<evidence type="ECO:0000313" key="4">
    <source>
        <dbReference type="EMBL" id="SLM17573.1"/>
    </source>
</evidence>
<feature type="modified residue" description="4-aspartylphosphate" evidence="2">
    <location>
        <position position="56"/>
    </location>
</feature>
<name>A0A3P3XNT6_9SPIR</name>
<dbReference type="GO" id="GO:0006355">
    <property type="term" value="P:regulation of DNA-templated transcription"/>
    <property type="evidence" value="ECO:0007669"/>
    <property type="project" value="TreeGrafter"/>
</dbReference>
<evidence type="ECO:0000256" key="2">
    <source>
        <dbReference type="PROSITE-ProRule" id="PRU00169"/>
    </source>
</evidence>
<dbReference type="CDD" id="cd17536">
    <property type="entry name" value="REC_YesN-like"/>
    <property type="match status" value="1"/>
</dbReference>
<dbReference type="Pfam" id="PF00072">
    <property type="entry name" value="Response_reg"/>
    <property type="match status" value="1"/>
</dbReference>
<dbReference type="GO" id="GO:0000156">
    <property type="term" value="F:phosphorelay response regulator activity"/>
    <property type="evidence" value="ECO:0007669"/>
    <property type="project" value="TreeGrafter"/>
</dbReference>
<dbReference type="EMBL" id="FWDO01000004">
    <property type="protein sequence ID" value="SLM17573.1"/>
    <property type="molecule type" value="Genomic_DNA"/>
</dbReference>
<keyword evidence="1" id="KW-0238">DNA-binding</keyword>
<dbReference type="SUPFAM" id="SSF52172">
    <property type="entry name" value="CheY-like"/>
    <property type="match status" value="1"/>
</dbReference>
<dbReference type="GO" id="GO:0005829">
    <property type="term" value="C:cytosol"/>
    <property type="evidence" value="ECO:0007669"/>
    <property type="project" value="TreeGrafter"/>
</dbReference>